<evidence type="ECO:0000313" key="2">
    <source>
        <dbReference type="EMBL" id="MEQ2240766.1"/>
    </source>
</evidence>
<protein>
    <submittedName>
        <fullName evidence="2">Uncharacterized protein</fullName>
    </submittedName>
</protein>
<feature type="region of interest" description="Disordered" evidence="1">
    <location>
        <begin position="234"/>
        <end position="256"/>
    </location>
</feature>
<reference evidence="2 3" key="1">
    <citation type="submission" date="2021-06" db="EMBL/GenBank/DDBJ databases">
        <authorList>
            <person name="Palmer J.M."/>
        </authorList>
    </citation>
    <scope>NUCLEOTIDE SEQUENCE [LARGE SCALE GENOMIC DNA]</scope>
    <source>
        <strain evidence="3">if_2019</strain>
        <tissue evidence="2">Muscle</tissue>
    </source>
</reference>
<keyword evidence="3" id="KW-1185">Reference proteome</keyword>
<evidence type="ECO:0000256" key="1">
    <source>
        <dbReference type="SAM" id="MobiDB-lite"/>
    </source>
</evidence>
<dbReference type="Proteomes" id="UP001482620">
    <property type="component" value="Unassembled WGS sequence"/>
</dbReference>
<accession>A0ABV0U6S1</accession>
<feature type="compositionally biased region" description="Low complexity" evidence="1">
    <location>
        <begin position="95"/>
        <end position="107"/>
    </location>
</feature>
<feature type="region of interest" description="Disordered" evidence="1">
    <location>
        <begin position="1"/>
        <end position="75"/>
    </location>
</feature>
<proteinExistence type="predicted"/>
<feature type="region of interest" description="Disordered" evidence="1">
    <location>
        <begin position="88"/>
        <end position="128"/>
    </location>
</feature>
<dbReference type="EMBL" id="JAHRIQ010059729">
    <property type="protein sequence ID" value="MEQ2240766.1"/>
    <property type="molecule type" value="Genomic_DNA"/>
</dbReference>
<comment type="caution">
    <text evidence="2">The sequence shown here is derived from an EMBL/GenBank/DDBJ whole genome shotgun (WGS) entry which is preliminary data.</text>
</comment>
<sequence length="284" mass="28971">MADNVLESGPPSAKRPKLASPALSVSTSDGNDFGSFFDLEHDLPDELISSSDPGLTNGGDPSQFHTSFGGGVQDAATKHKQLSELLRAGAPQQPGGPASNSAPSGASMTMMGAVGGPQGMHHQGQQQQQPGLMQQVGIAQNRATAMMSAQKGTTGQHQHQGLMGGQVVNGSPRMVYPGNTGMGSNSNILAETLQQQQGGPTLGAGAQAGMRPHQPGALKQMNLLANSGSYGGPYSHSAGQGLPGEGLGTQLQNKTGLPNSMAAQFNIDKKTPPGQGIPGMVWFA</sequence>
<feature type="compositionally biased region" description="Polar residues" evidence="1">
    <location>
        <begin position="48"/>
        <end position="66"/>
    </location>
</feature>
<gene>
    <name evidence="2" type="ORF">ILYODFUR_018509</name>
</gene>
<feature type="compositionally biased region" description="Low complexity" evidence="1">
    <location>
        <begin position="119"/>
        <end position="128"/>
    </location>
</feature>
<organism evidence="2 3">
    <name type="scientific">Ilyodon furcidens</name>
    <name type="common">goldbreast splitfin</name>
    <dbReference type="NCBI Taxonomy" id="33524"/>
    <lineage>
        <taxon>Eukaryota</taxon>
        <taxon>Metazoa</taxon>
        <taxon>Chordata</taxon>
        <taxon>Craniata</taxon>
        <taxon>Vertebrata</taxon>
        <taxon>Euteleostomi</taxon>
        <taxon>Actinopterygii</taxon>
        <taxon>Neopterygii</taxon>
        <taxon>Teleostei</taxon>
        <taxon>Neoteleostei</taxon>
        <taxon>Acanthomorphata</taxon>
        <taxon>Ovalentaria</taxon>
        <taxon>Atherinomorphae</taxon>
        <taxon>Cyprinodontiformes</taxon>
        <taxon>Goodeidae</taxon>
        <taxon>Ilyodon</taxon>
    </lineage>
</organism>
<evidence type="ECO:0000313" key="3">
    <source>
        <dbReference type="Proteomes" id="UP001482620"/>
    </source>
</evidence>
<name>A0ABV0U6S1_9TELE</name>